<dbReference type="InterPro" id="IPR036582">
    <property type="entry name" value="Mao_N_sf"/>
</dbReference>
<dbReference type="SUPFAM" id="SSF53474">
    <property type="entry name" value="alpha/beta-Hydrolases"/>
    <property type="match status" value="1"/>
</dbReference>
<dbReference type="RefSeq" id="WP_209851434.1">
    <property type="nucleotide sequence ID" value="NZ_CBCRVE010000009.1"/>
</dbReference>
<dbReference type="Proteomes" id="UP001519273">
    <property type="component" value="Unassembled WGS sequence"/>
</dbReference>
<dbReference type="Gene3D" id="3.40.50.1820">
    <property type="entry name" value="alpha/beta hydrolase"/>
    <property type="match status" value="1"/>
</dbReference>
<evidence type="ECO:0000313" key="5">
    <source>
        <dbReference type="EMBL" id="MBP1937917.1"/>
    </source>
</evidence>
<feature type="chain" id="PRO_5046346661" evidence="2">
    <location>
        <begin position="27"/>
        <end position="543"/>
    </location>
</feature>
<protein>
    <submittedName>
        <fullName evidence="5">Dienelactone hydrolase</fullName>
    </submittedName>
</protein>
<comment type="caution">
    <text evidence="5">The sequence shown here is derived from an EMBL/GenBank/DDBJ whole genome shotgun (WGS) entry which is preliminary data.</text>
</comment>
<dbReference type="InterPro" id="IPR022742">
    <property type="entry name" value="Hydrolase_4"/>
</dbReference>
<reference evidence="5 6" key="1">
    <citation type="submission" date="2021-03" db="EMBL/GenBank/DDBJ databases">
        <title>Genomic Encyclopedia of Type Strains, Phase IV (KMG-IV): sequencing the most valuable type-strain genomes for metagenomic binning, comparative biology and taxonomic classification.</title>
        <authorList>
            <person name="Goeker M."/>
        </authorList>
    </citation>
    <scope>NUCLEOTIDE SEQUENCE [LARGE SCALE GENOMIC DNA]</scope>
    <source>
        <strain evidence="5 6">DSM 23491</strain>
    </source>
</reference>
<evidence type="ECO:0000259" key="4">
    <source>
        <dbReference type="Pfam" id="PF12146"/>
    </source>
</evidence>
<dbReference type="PANTHER" id="PTHR43265">
    <property type="entry name" value="ESTERASE ESTD"/>
    <property type="match status" value="1"/>
</dbReference>
<keyword evidence="1 5" id="KW-0378">Hydrolase</keyword>
<dbReference type="Pfam" id="PF07833">
    <property type="entry name" value="Cu_amine_oxidN1"/>
    <property type="match status" value="1"/>
</dbReference>
<proteinExistence type="predicted"/>
<keyword evidence="6" id="KW-1185">Reference proteome</keyword>
<dbReference type="Gene3D" id="3.30.457.10">
    <property type="entry name" value="Copper amine oxidase-like, N-terminal domain"/>
    <property type="match status" value="1"/>
</dbReference>
<evidence type="ECO:0000256" key="1">
    <source>
        <dbReference type="ARBA" id="ARBA00022801"/>
    </source>
</evidence>
<accession>A0ABS4H6C8</accession>
<dbReference type="EMBL" id="JAGGKP010000008">
    <property type="protein sequence ID" value="MBP1937917.1"/>
    <property type="molecule type" value="Genomic_DNA"/>
</dbReference>
<dbReference type="InterPro" id="IPR029058">
    <property type="entry name" value="AB_hydrolase_fold"/>
</dbReference>
<keyword evidence="2" id="KW-0732">Signal</keyword>
<gene>
    <name evidence="5" type="ORF">J2Z20_002834</name>
</gene>
<evidence type="ECO:0000259" key="3">
    <source>
        <dbReference type="Pfam" id="PF07833"/>
    </source>
</evidence>
<organism evidence="5 6">
    <name type="scientific">Paenibacillus sediminis</name>
    <dbReference type="NCBI Taxonomy" id="664909"/>
    <lineage>
        <taxon>Bacteria</taxon>
        <taxon>Bacillati</taxon>
        <taxon>Bacillota</taxon>
        <taxon>Bacilli</taxon>
        <taxon>Bacillales</taxon>
        <taxon>Paenibacillaceae</taxon>
        <taxon>Paenibacillus</taxon>
    </lineage>
</organism>
<dbReference type="PANTHER" id="PTHR43265:SF1">
    <property type="entry name" value="ESTERASE ESTD"/>
    <property type="match status" value="1"/>
</dbReference>
<dbReference type="PROSITE" id="PS00708">
    <property type="entry name" value="PRO_ENDOPEP_SER"/>
    <property type="match status" value="1"/>
</dbReference>
<feature type="domain" description="Serine aminopeptidase S33" evidence="4">
    <location>
        <begin position="287"/>
        <end position="508"/>
    </location>
</feature>
<name>A0ABS4H6C8_9BACL</name>
<dbReference type="InterPro" id="IPR012854">
    <property type="entry name" value="Cu_amine_oxidase-like_N"/>
</dbReference>
<dbReference type="InterPro" id="IPR002471">
    <property type="entry name" value="Pept_S9_AS"/>
</dbReference>
<dbReference type="Pfam" id="PF12146">
    <property type="entry name" value="Hydrolase_4"/>
    <property type="match status" value="1"/>
</dbReference>
<evidence type="ECO:0000256" key="2">
    <source>
        <dbReference type="SAM" id="SignalP"/>
    </source>
</evidence>
<feature type="domain" description="Copper amine oxidase-like N-terminal" evidence="3">
    <location>
        <begin position="30"/>
        <end position="115"/>
    </location>
</feature>
<dbReference type="SUPFAM" id="SSF55383">
    <property type="entry name" value="Copper amine oxidase, domain N"/>
    <property type="match status" value="1"/>
</dbReference>
<sequence>MKNRFVNAMLAASVLSALILPASISAEDTKEVLVPLRSSAEALGADVQWLPSDKAIRVSLGDKEWRVQLNQSQSTLNGGAFNLSSAPVQNKELVTLVSLASFNKALAVDVDWNSTDGINIEHADTRTKALYFMARMKQGKFENAEQLLNSSLKVKLPIEQLSLMPIKIGSLFGTSWTLLKADSNQSLVHRNERLVYKTPQGAVFALELRFDKQGLLDDIGLVTDVSSNYKAPSYDHPDQYIEKEVVIGQSPFQLPGVLTLPKGEGKFPVVVLVHGSGPNDRDESIGGSKMFRDLAGGLANKGIAVLRYDKRTREYPIRSDFPKFTVKEETIDDAIYAVQALKAEEKIDTSQIYVLGHSQGGMLIPRILEADTDKSIAGAMLMAAPSGSLEDLVIKQYEGAIERYRAAGVPESAIAQIEQVIQYYKIIKDPQYSKDNLPQQFPLGNAYWWYDFRNYSGPEIAKKQQVPLFIAQGENDVQVDKSNLDVWKQDLAGRSNVVYKSYPALTHLFVPYDKPSTGNEYALSANVPEQVVLDLADWIHSKK</sequence>
<dbReference type="GO" id="GO:0016787">
    <property type="term" value="F:hydrolase activity"/>
    <property type="evidence" value="ECO:0007669"/>
    <property type="project" value="UniProtKB-KW"/>
</dbReference>
<evidence type="ECO:0000313" key="6">
    <source>
        <dbReference type="Proteomes" id="UP001519273"/>
    </source>
</evidence>
<feature type="signal peptide" evidence="2">
    <location>
        <begin position="1"/>
        <end position="26"/>
    </location>
</feature>
<dbReference type="InterPro" id="IPR053145">
    <property type="entry name" value="AB_hydrolase_Est10"/>
</dbReference>